<feature type="repeat" description="PPR" evidence="2">
    <location>
        <begin position="227"/>
        <end position="261"/>
    </location>
</feature>
<dbReference type="InterPro" id="IPR046848">
    <property type="entry name" value="E_motif"/>
</dbReference>
<feature type="repeat" description="PPR" evidence="2">
    <location>
        <begin position="391"/>
        <end position="425"/>
    </location>
</feature>
<keyword evidence="4" id="KW-1185">Reference proteome</keyword>
<dbReference type="PANTHER" id="PTHR47926">
    <property type="entry name" value="PENTATRICOPEPTIDE REPEAT-CONTAINING PROTEIN"/>
    <property type="match status" value="1"/>
</dbReference>
<evidence type="ECO:0008006" key="5">
    <source>
        <dbReference type="Google" id="ProtNLM"/>
    </source>
</evidence>
<dbReference type="Gene3D" id="1.25.40.10">
    <property type="entry name" value="Tetratricopeptide repeat domain"/>
    <property type="match status" value="5"/>
</dbReference>
<evidence type="ECO:0000313" key="3">
    <source>
        <dbReference type="EMBL" id="WKA10398.1"/>
    </source>
</evidence>
<dbReference type="Pfam" id="PF13041">
    <property type="entry name" value="PPR_2"/>
    <property type="match status" value="3"/>
</dbReference>
<feature type="repeat" description="PPR" evidence="2">
    <location>
        <begin position="426"/>
        <end position="461"/>
    </location>
</feature>
<dbReference type="Pfam" id="PF20431">
    <property type="entry name" value="E_motif"/>
    <property type="match status" value="1"/>
</dbReference>
<evidence type="ECO:0000256" key="1">
    <source>
        <dbReference type="ARBA" id="ARBA00022737"/>
    </source>
</evidence>
<feature type="repeat" description="PPR" evidence="2">
    <location>
        <begin position="165"/>
        <end position="199"/>
    </location>
</feature>
<dbReference type="Pfam" id="PF01535">
    <property type="entry name" value="PPR"/>
    <property type="match status" value="4"/>
</dbReference>
<name>A0ABY9DS84_VITVI</name>
<dbReference type="InterPro" id="IPR011990">
    <property type="entry name" value="TPR-like_helical_dom_sf"/>
</dbReference>
<keyword evidence="1" id="KW-0677">Repeat</keyword>
<dbReference type="InterPro" id="IPR002885">
    <property type="entry name" value="PPR_rpt"/>
</dbReference>
<reference evidence="3 4" key="1">
    <citation type="journal article" date="2023" name="Hortic Res">
        <title>The complete reference genome for grapevine (Vitis vinifera L.) genetics and breeding.</title>
        <authorList>
            <person name="Shi X."/>
            <person name="Cao S."/>
            <person name="Wang X."/>
            <person name="Huang S."/>
            <person name="Wang Y."/>
            <person name="Liu Z."/>
            <person name="Liu W."/>
            <person name="Leng X."/>
            <person name="Peng Y."/>
            <person name="Wang N."/>
            <person name="Wang Y."/>
            <person name="Ma Z."/>
            <person name="Xu X."/>
            <person name="Zhang F."/>
            <person name="Xue H."/>
            <person name="Zhong H."/>
            <person name="Wang Y."/>
            <person name="Zhang K."/>
            <person name="Velt A."/>
            <person name="Avia K."/>
            <person name="Holtgrawe D."/>
            <person name="Grimplet J."/>
            <person name="Matus J.T."/>
            <person name="Ware D."/>
            <person name="Wu X."/>
            <person name="Wang H."/>
            <person name="Liu C."/>
            <person name="Fang Y."/>
            <person name="Rustenholz C."/>
            <person name="Cheng Z."/>
            <person name="Xiao H."/>
            <person name="Zhou Y."/>
        </authorList>
    </citation>
    <scope>NUCLEOTIDE SEQUENCE [LARGE SCALE GENOMIC DNA]</scope>
    <source>
        <strain evidence="4">cv. Pinot noir / PN40024</strain>
        <tissue evidence="3">Leaf</tissue>
    </source>
</reference>
<proteinExistence type="predicted"/>
<organism evidence="3 4">
    <name type="scientific">Vitis vinifera</name>
    <name type="common">Grape</name>
    <dbReference type="NCBI Taxonomy" id="29760"/>
    <lineage>
        <taxon>Eukaryota</taxon>
        <taxon>Viridiplantae</taxon>
        <taxon>Streptophyta</taxon>
        <taxon>Embryophyta</taxon>
        <taxon>Tracheophyta</taxon>
        <taxon>Spermatophyta</taxon>
        <taxon>Magnoliopsida</taxon>
        <taxon>eudicotyledons</taxon>
        <taxon>Gunneridae</taxon>
        <taxon>Pentapetalae</taxon>
        <taxon>rosids</taxon>
        <taxon>Vitales</taxon>
        <taxon>Vitaceae</taxon>
        <taxon>Viteae</taxon>
        <taxon>Vitis</taxon>
    </lineage>
</organism>
<sequence length="614" mass="69337">MEQKMLRILQHCKNIRELKQTHLQIFIHGLQHSDFMLPKLITVSSAFNLLDYAVSIFQNFSNPNVIAYNTMIKCLIGQTHKEALRVYSRMKALMVEANSFTFTFLLKCFETSQALEDGRVIHGEILKLGFGSSVFVQNSLLGFYANCSENLGSAYRVFEEMPERDVISWNSMISAYMTRGEIQSAIGLLDKMPERNIVTWNSVVCGLSKAGNMELAHSVFEQMPLRNEVSWNSMISGYVRIGDVRAAQSIFYQMPEKTVVSWTAMISGYATNGDLKSAENIFNHMPVKNVVSWNAMISGYVHNHEFDQALCVFHHMLINGECRPDQTTLISILSACAHLGSLEHGKWINSYIKKNKLHLSIPLGNALIDMFAKCGDVENAKEVFHHMSKRCIITWTTMVSGLAVNGKCREAINLFDKMCLEGTKPDDVIFIAVLSACTHGGLVEEGKRVFDQMVQEFGIKPRIEHYGCMVDLLGRAGKLEEAVRFTARMHLKPNAVIWATLLFCCKIHGNGDLLKSVTEKIMDQEPSNPSYLTLVSNLSASFGRWEDVLSFRVAMRQQRMEKVPGCSSIQVGNRVHEFLAKDTRHVQRKEIYRALVCLNGQLKVECDCAIRISQ</sequence>
<dbReference type="PROSITE" id="PS51375">
    <property type="entry name" value="PPR"/>
    <property type="match status" value="5"/>
</dbReference>
<dbReference type="EMBL" id="CP126665">
    <property type="protein sequence ID" value="WKA10398.1"/>
    <property type="molecule type" value="Genomic_DNA"/>
</dbReference>
<dbReference type="PANTHER" id="PTHR47926:SF531">
    <property type="entry name" value="TETRATRICOPEPTIDE REPEAT SUPERFAMILY PROTEIN"/>
    <property type="match status" value="1"/>
</dbReference>
<accession>A0ABY9DS84</accession>
<evidence type="ECO:0000256" key="2">
    <source>
        <dbReference type="PROSITE-ProRule" id="PRU00708"/>
    </source>
</evidence>
<dbReference type="InterPro" id="IPR046960">
    <property type="entry name" value="PPR_At4g14850-like_plant"/>
</dbReference>
<dbReference type="NCBIfam" id="TIGR00756">
    <property type="entry name" value="PPR"/>
    <property type="match status" value="8"/>
</dbReference>
<protein>
    <recommendedName>
        <fullName evidence="5">Pentatricopeptide repeat-containing protein</fullName>
    </recommendedName>
</protein>
<evidence type="ECO:0000313" key="4">
    <source>
        <dbReference type="Proteomes" id="UP001227230"/>
    </source>
</evidence>
<gene>
    <name evidence="3" type="ORF">VitviT2T_027970</name>
</gene>
<dbReference type="Proteomes" id="UP001227230">
    <property type="component" value="Chromosome 18"/>
</dbReference>
<feature type="repeat" description="PPR" evidence="2">
    <location>
        <begin position="289"/>
        <end position="324"/>
    </location>
</feature>